<dbReference type="RefSeq" id="WP_152215704.1">
    <property type="nucleotide sequence ID" value="NZ_JBAQYD010000400.1"/>
</dbReference>
<accession>A0A6N6VNZ2</accession>
<dbReference type="Pfam" id="PF00448">
    <property type="entry name" value="SRP54"/>
    <property type="match status" value="1"/>
</dbReference>
<dbReference type="GO" id="GO:0006614">
    <property type="term" value="P:SRP-dependent cotranslational protein targeting to membrane"/>
    <property type="evidence" value="ECO:0007669"/>
    <property type="project" value="InterPro"/>
</dbReference>
<dbReference type="Gene3D" id="1.20.120.1380">
    <property type="entry name" value="Flagellar FlhF biosynthesis protein, N domain"/>
    <property type="match status" value="1"/>
</dbReference>
<dbReference type="SMART" id="SM00962">
    <property type="entry name" value="SRP54"/>
    <property type="match status" value="1"/>
</dbReference>
<evidence type="ECO:0000256" key="4">
    <source>
        <dbReference type="ARBA" id="ARBA00023134"/>
    </source>
</evidence>
<comment type="caution">
    <text evidence="7">The sequence shown here is derived from an EMBL/GenBank/DDBJ whole genome shotgun (WGS) entry which is preliminary data.</text>
</comment>
<dbReference type="AlphaFoldDB" id="A0A6N6VNZ2"/>
<feature type="domain" description="SRP54-type proteins GTP-binding" evidence="6">
    <location>
        <begin position="162"/>
        <end position="355"/>
    </location>
</feature>
<gene>
    <name evidence="7" type="ORF">F2P47_07405</name>
</gene>
<evidence type="ECO:0000259" key="6">
    <source>
        <dbReference type="SMART" id="SM00962"/>
    </source>
</evidence>
<dbReference type="GO" id="GO:0005525">
    <property type="term" value="F:GTP binding"/>
    <property type="evidence" value="ECO:0007669"/>
    <property type="project" value="UniProtKB-KW"/>
</dbReference>
<evidence type="ECO:0000256" key="1">
    <source>
        <dbReference type="ARBA" id="ARBA00004413"/>
    </source>
</evidence>
<keyword evidence="5" id="KW-0472">Membrane</keyword>
<evidence type="ECO:0000256" key="3">
    <source>
        <dbReference type="ARBA" id="ARBA00022741"/>
    </source>
</evidence>
<keyword evidence="3" id="KW-0547">Nucleotide-binding</keyword>
<comment type="similarity">
    <text evidence="2">Belongs to the GTP-binding SRP family.</text>
</comment>
<evidence type="ECO:0000313" key="8">
    <source>
        <dbReference type="Proteomes" id="UP000468901"/>
    </source>
</evidence>
<dbReference type="GO" id="GO:0005047">
    <property type="term" value="F:signal recognition particle binding"/>
    <property type="evidence" value="ECO:0007669"/>
    <property type="project" value="TreeGrafter"/>
</dbReference>
<evidence type="ECO:0000313" key="7">
    <source>
        <dbReference type="EMBL" id="KAB7740862.1"/>
    </source>
</evidence>
<keyword evidence="8" id="KW-1185">Reference proteome</keyword>
<dbReference type="InterPro" id="IPR027417">
    <property type="entry name" value="P-loop_NTPase"/>
</dbReference>
<dbReference type="Gene3D" id="3.40.50.300">
    <property type="entry name" value="P-loop containing nucleotide triphosphate hydrolases"/>
    <property type="match status" value="1"/>
</dbReference>
<evidence type="ECO:0000256" key="5">
    <source>
        <dbReference type="ARBA" id="ARBA00023136"/>
    </source>
</evidence>
<protein>
    <recommendedName>
        <fullName evidence="6">SRP54-type proteins GTP-binding domain-containing protein</fullName>
    </recommendedName>
</protein>
<comment type="subcellular location">
    <subcellularLocation>
        <location evidence="1">Cell membrane</location>
        <topology evidence="1">Peripheral membrane protein</topology>
        <orientation evidence="1">Cytoplasmic side</orientation>
    </subcellularLocation>
</comment>
<dbReference type="PANTHER" id="PTHR43134">
    <property type="entry name" value="SIGNAL RECOGNITION PARTICLE RECEPTOR SUBUNIT ALPHA"/>
    <property type="match status" value="1"/>
</dbReference>
<dbReference type="GO" id="GO:0005886">
    <property type="term" value="C:plasma membrane"/>
    <property type="evidence" value="ECO:0007669"/>
    <property type="project" value="UniProtKB-SubCell"/>
</dbReference>
<organism evidence="7 8">
    <name type="scientific">Parvibaculum sedimenti</name>
    <dbReference type="NCBI Taxonomy" id="2608632"/>
    <lineage>
        <taxon>Bacteria</taxon>
        <taxon>Pseudomonadati</taxon>
        <taxon>Pseudomonadota</taxon>
        <taxon>Alphaproteobacteria</taxon>
        <taxon>Hyphomicrobiales</taxon>
        <taxon>Parvibaculaceae</taxon>
        <taxon>Parvibaculum</taxon>
    </lineage>
</organism>
<dbReference type="GO" id="GO:0003924">
    <property type="term" value="F:GTPase activity"/>
    <property type="evidence" value="ECO:0007669"/>
    <property type="project" value="TreeGrafter"/>
</dbReference>
<dbReference type="SUPFAM" id="SSF52540">
    <property type="entry name" value="P-loop containing nucleoside triphosphate hydrolases"/>
    <property type="match status" value="1"/>
</dbReference>
<dbReference type="InterPro" id="IPR000897">
    <property type="entry name" value="SRP54_GTPase_dom"/>
</dbReference>
<dbReference type="PANTHER" id="PTHR43134:SF3">
    <property type="entry name" value="FLAGELLAR BIOSYNTHESIS PROTEIN FLHF"/>
    <property type="match status" value="1"/>
</dbReference>
<reference evidence="7 8" key="1">
    <citation type="submission" date="2019-09" db="EMBL/GenBank/DDBJ databases">
        <title>Parvibaculum sedimenti sp. nov., isolated from sediment.</title>
        <authorList>
            <person name="Wang Y."/>
        </authorList>
    </citation>
    <scope>NUCLEOTIDE SEQUENCE [LARGE SCALE GENOMIC DNA]</scope>
    <source>
        <strain evidence="7 8">HXT-9</strain>
    </source>
</reference>
<evidence type="ECO:0000256" key="2">
    <source>
        <dbReference type="ARBA" id="ARBA00008531"/>
    </source>
</evidence>
<keyword evidence="4" id="KW-0342">GTP-binding</keyword>
<sequence>MRLRTFIAADMAEAIDEVRRELGQDAIIVSSYLNDAGRMEVTAAVESRMAAKAAGAEQATTLPDVEASLEQMLRDRLREAPKLSPVEHPTSEPYARTAPIHSGIPFDEALVASALDAQAVPASLRDALVAAAKALDSDDALAALARALETRFAFEPVPTRPKSPIMLVGLPGSGKTVTMAKLAANALISGTSVDLITTDTARAGAAAQSDAYGKLLELSVRPAANLDTLSILLDERVEGTPCFIDTTSINPFDRNDFATLKRLSEGARLAANVEPMLVLSAAGDALVSGEVANEFAKLGVTRLIATQLDISRRLGAVLATADSAGLALAQLSVTPYLARGLASMSPLVCARLILGTHETRAETQSLAAV</sequence>
<name>A0A6N6VNZ2_9HYPH</name>
<dbReference type="EMBL" id="WESC01000005">
    <property type="protein sequence ID" value="KAB7740862.1"/>
    <property type="molecule type" value="Genomic_DNA"/>
</dbReference>
<dbReference type="Proteomes" id="UP000468901">
    <property type="component" value="Unassembled WGS sequence"/>
</dbReference>
<proteinExistence type="inferred from homology"/>